<evidence type="ECO:0000313" key="3">
    <source>
        <dbReference type="Proteomes" id="UP000277921"/>
    </source>
</evidence>
<dbReference type="GO" id="GO:0008233">
    <property type="term" value="F:peptidase activity"/>
    <property type="evidence" value="ECO:0007669"/>
    <property type="project" value="UniProtKB-KW"/>
</dbReference>
<dbReference type="SUPFAM" id="SSF50494">
    <property type="entry name" value="Trypsin-like serine proteases"/>
    <property type="match status" value="1"/>
</dbReference>
<dbReference type="EMBL" id="QTQV01000019">
    <property type="protein sequence ID" value="RQT10393.1"/>
    <property type="molecule type" value="Genomic_DNA"/>
</dbReference>
<name>A0A3N8QWG6_9BURK</name>
<feature type="compositionally biased region" description="Low complexity" evidence="1">
    <location>
        <begin position="223"/>
        <end position="236"/>
    </location>
</feature>
<comment type="caution">
    <text evidence="2">The sequence shown here is derived from an EMBL/GenBank/DDBJ whole genome shotgun (WGS) entry which is preliminary data.</text>
</comment>
<dbReference type="Pfam" id="PF13365">
    <property type="entry name" value="Trypsin_2"/>
    <property type="match status" value="1"/>
</dbReference>
<accession>A0A3N8QWG6</accession>
<dbReference type="AlphaFoldDB" id="A0A3N8QWG6"/>
<sequence>MSWHASNKKIRPYVVRIETPNNVGTGFLFAYNDTKTVAAIATASHVVDEAHDWKLPIKVTHHESGEQIFLRDEERVIFVDREHDSASILIEGGSLPFPKETLPLIEKDKYAKVGVELGWVGFPSVAHPELCFFAGHVSAFISNQDCYLIDGVAINGVSGGPVFNDRADDPPRIVGIISAYLPNQTEDKTLPGLLRAQDISPFYNTLKTLGSLGEAREKEQLESATASQVQAAQTSD</sequence>
<evidence type="ECO:0000256" key="1">
    <source>
        <dbReference type="SAM" id="MobiDB-lite"/>
    </source>
</evidence>
<protein>
    <submittedName>
        <fullName evidence="2">Serine protease</fullName>
    </submittedName>
</protein>
<dbReference type="InterPro" id="IPR009003">
    <property type="entry name" value="Peptidase_S1_PA"/>
</dbReference>
<dbReference type="GO" id="GO:0006508">
    <property type="term" value="P:proteolysis"/>
    <property type="evidence" value="ECO:0007669"/>
    <property type="project" value="UniProtKB-KW"/>
</dbReference>
<dbReference type="Proteomes" id="UP000277921">
    <property type="component" value="Unassembled WGS sequence"/>
</dbReference>
<evidence type="ECO:0000313" key="2">
    <source>
        <dbReference type="EMBL" id="RQT10393.1"/>
    </source>
</evidence>
<feature type="region of interest" description="Disordered" evidence="1">
    <location>
        <begin position="217"/>
        <end position="236"/>
    </location>
</feature>
<dbReference type="RefSeq" id="WP_124583072.1">
    <property type="nucleotide sequence ID" value="NZ_QTQV01000019.1"/>
</dbReference>
<keyword evidence="2" id="KW-0645">Protease</keyword>
<proteinExistence type="predicted"/>
<dbReference type="Gene3D" id="2.40.10.120">
    <property type="match status" value="1"/>
</dbReference>
<organism evidence="2 3">
    <name type="scientific">Burkholderia contaminans</name>
    <dbReference type="NCBI Taxonomy" id="488447"/>
    <lineage>
        <taxon>Bacteria</taxon>
        <taxon>Pseudomonadati</taxon>
        <taxon>Pseudomonadota</taxon>
        <taxon>Betaproteobacteria</taxon>
        <taxon>Burkholderiales</taxon>
        <taxon>Burkholderiaceae</taxon>
        <taxon>Burkholderia</taxon>
        <taxon>Burkholderia cepacia complex</taxon>
    </lineage>
</organism>
<reference evidence="2 3" key="1">
    <citation type="submission" date="2018-08" db="EMBL/GenBank/DDBJ databases">
        <title>Comparative analysis of Burkholderia isolates from Puerto Rico.</title>
        <authorList>
            <person name="Hall C."/>
            <person name="Sahl J."/>
            <person name="Wagner D."/>
        </authorList>
    </citation>
    <scope>NUCLEOTIDE SEQUENCE [LARGE SCALE GENOMIC DNA]</scope>
    <source>
        <strain evidence="2 3">Bp9025</strain>
    </source>
</reference>
<gene>
    <name evidence="2" type="ORF">DF051_27910</name>
</gene>
<keyword evidence="2" id="KW-0378">Hydrolase</keyword>